<dbReference type="InterPro" id="IPR004535">
    <property type="entry name" value="Transl_elong_SelB"/>
</dbReference>
<evidence type="ECO:0000256" key="5">
    <source>
        <dbReference type="ARBA" id="ARBA00022917"/>
    </source>
</evidence>
<dbReference type="InterPro" id="IPR050055">
    <property type="entry name" value="EF-Tu_GTPase"/>
</dbReference>
<dbReference type="PANTHER" id="PTHR43721:SF22">
    <property type="entry name" value="ELONGATION FACTOR TU, MITOCHONDRIAL"/>
    <property type="match status" value="1"/>
</dbReference>
<evidence type="ECO:0000259" key="10">
    <source>
        <dbReference type="PROSITE" id="PS51722"/>
    </source>
</evidence>
<evidence type="ECO:0000256" key="9">
    <source>
        <dbReference type="SAM" id="MobiDB-lite"/>
    </source>
</evidence>
<protein>
    <recommendedName>
        <fullName evidence="2">Selenocysteine-specific elongation factor</fullName>
    </recommendedName>
    <alternativeName>
        <fullName evidence="8">SelB translation factor</fullName>
    </alternativeName>
</protein>
<evidence type="ECO:0000256" key="8">
    <source>
        <dbReference type="ARBA" id="ARBA00031615"/>
    </source>
</evidence>
<dbReference type="Gene3D" id="3.40.50.300">
    <property type="entry name" value="P-loop containing nucleotide triphosphate hydrolases"/>
    <property type="match status" value="1"/>
</dbReference>
<dbReference type="SUPFAM" id="SSF50447">
    <property type="entry name" value="Translation proteins"/>
    <property type="match status" value="1"/>
</dbReference>
<dbReference type="InterPro" id="IPR048931">
    <property type="entry name" value="WHD_2nd_SelB_bact"/>
</dbReference>
<evidence type="ECO:0000256" key="7">
    <source>
        <dbReference type="ARBA" id="ARBA00025526"/>
    </source>
</evidence>
<dbReference type="STRING" id="1770053.SAMN05216551_110109"/>
<dbReference type="InterPro" id="IPR036390">
    <property type="entry name" value="WH_DNA-bd_sf"/>
</dbReference>
<evidence type="ECO:0000256" key="3">
    <source>
        <dbReference type="ARBA" id="ARBA00022490"/>
    </source>
</evidence>
<accession>A0A1H2PSS1</accession>
<evidence type="ECO:0000256" key="1">
    <source>
        <dbReference type="ARBA" id="ARBA00004496"/>
    </source>
</evidence>
<dbReference type="NCBIfam" id="TIGR00475">
    <property type="entry name" value="selB"/>
    <property type="match status" value="1"/>
</dbReference>
<dbReference type="Pfam" id="PF03144">
    <property type="entry name" value="GTP_EFTU_D2"/>
    <property type="match status" value="1"/>
</dbReference>
<feature type="region of interest" description="Disordered" evidence="9">
    <location>
        <begin position="625"/>
        <end position="653"/>
    </location>
</feature>
<dbReference type="SUPFAM" id="SSF46785">
    <property type="entry name" value="Winged helix' DNA-binding domain"/>
    <property type="match status" value="3"/>
</dbReference>
<keyword evidence="12" id="KW-1185">Reference proteome</keyword>
<keyword evidence="3" id="KW-0963">Cytoplasm</keyword>
<dbReference type="GO" id="GO:0003746">
    <property type="term" value="F:translation elongation factor activity"/>
    <property type="evidence" value="ECO:0007669"/>
    <property type="project" value="UniProtKB-KW"/>
</dbReference>
<dbReference type="InterPro" id="IPR036388">
    <property type="entry name" value="WH-like_DNA-bd_sf"/>
</dbReference>
<dbReference type="PROSITE" id="PS00301">
    <property type="entry name" value="G_TR_1"/>
    <property type="match status" value="1"/>
</dbReference>
<dbReference type="Pfam" id="PF25461">
    <property type="entry name" value="Beta-barrel_SelB"/>
    <property type="match status" value="1"/>
</dbReference>
<dbReference type="PRINTS" id="PR00315">
    <property type="entry name" value="ELONGATNFCT"/>
</dbReference>
<keyword evidence="5" id="KW-0648">Protein biosynthesis</keyword>
<sequence>MIVGTAGHIDHGKTTLVRALTGVDTDRLKEEKARGISIELGYAYTPLPDGQVLGIIDVPGHERLIHTMTAGASGIDYALLVVAADDGPMPQTLEHLAILQMLGVDRAVVALTKADRVDAARLAAVESSIAALLPTYRMQAAAIIATNATAPDDPGVAALRAHLADAAQATGRRRDDALCRLAVDRVFTLAGLGTVATGTLIAGRVAVGDTLLIVPGTAGPREARVRGLHVQNRPAELGHAGERCAVNLAGADKRWLARGDALVDPRLSTTSPRLDVELALLQDADTTLVHWTPVHVHLGTMHAVAQVVLLDAETLGPGSRGRVQLVFGQEVLAVPGDRFVMRNAQANRTIGGGRVLDPFGVARKRRTPERHAWLDALHALIEGGGIDALLARAPLGLSAARLAHLSGVAPDRLSLPPDAVRLPLRGSEQAHLFAADAWRALRDGVLAALDDCHRRTPDEPGVELSRLRRIAYPTLDAAVWRAVVDALIGQDVVARSGPWLHLPDHRVSFNADEEASAADLLRRLTAGDVNPPWVRDLARETRGGEEATRQLLRKMAQRGEVFQIVRDLFYARAVIERLAALIAKLAGGPGGERIDATAVAWSADANGVTEKLYGPAGQANGMAARRAVSAGDDNRRHDGRNAAAAPQPGAGGVSAAAFRDATGLGRKRAIQVLEFFDRLGYTRFHRERHLLRSDSQWQARGSD</sequence>
<dbReference type="GO" id="GO:0005737">
    <property type="term" value="C:cytoplasm"/>
    <property type="evidence" value="ECO:0007669"/>
    <property type="project" value="UniProtKB-SubCell"/>
</dbReference>
<dbReference type="InterPro" id="IPR009001">
    <property type="entry name" value="Transl_elong_EF1A/Init_IF2_C"/>
</dbReference>
<dbReference type="Proteomes" id="UP000243719">
    <property type="component" value="Unassembled WGS sequence"/>
</dbReference>
<keyword evidence="4" id="KW-0547">Nucleotide-binding</keyword>
<dbReference type="AlphaFoldDB" id="A0A1H2PSS1"/>
<feature type="compositionally biased region" description="Low complexity" evidence="9">
    <location>
        <begin position="642"/>
        <end position="653"/>
    </location>
</feature>
<dbReference type="Pfam" id="PF09106">
    <property type="entry name" value="WHD_2nd_SelB"/>
    <property type="match status" value="1"/>
</dbReference>
<evidence type="ECO:0000256" key="4">
    <source>
        <dbReference type="ARBA" id="ARBA00022741"/>
    </source>
</evidence>
<dbReference type="InterPro" id="IPR057335">
    <property type="entry name" value="Beta-barrel_SelB"/>
</dbReference>
<dbReference type="InterPro" id="IPR031157">
    <property type="entry name" value="G_TR_CS"/>
</dbReference>
<evidence type="ECO:0000256" key="6">
    <source>
        <dbReference type="ARBA" id="ARBA00023134"/>
    </source>
</evidence>
<reference evidence="12" key="1">
    <citation type="submission" date="2016-09" db="EMBL/GenBank/DDBJ databases">
        <authorList>
            <person name="Varghese N."/>
            <person name="Submissions S."/>
        </authorList>
    </citation>
    <scope>NUCLEOTIDE SEQUENCE [LARGE SCALE GENOMIC DNA]</scope>
    <source>
        <strain evidence="12">JS23</strain>
    </source>
</reference>
<keyword evidence="11" id="KW-0251">Elongation factor</keyword>
<comment type="function">
    <text evidence="7">Translation factor necessary for the incorporation of selenocysteine into proteins. It probably replaces EF-Tu for the insertion of selenocysteine directed by the UGA codon. SelB binds GTP and GDP.</text>
</comment>
<dbReference type="Pfam" id="PF09107">
    <property type="entry name" value="WHD_3rd_SelB"/>
    <property type="match status" value="1"/>
</dbReference>
<keyword evidence="6" id="KW-0342">GTP-binding</keyword>
<gene>
    <name evidence="11" type="ORF">SAMN05216551_110109</name>
</gene>
<dbReference type="Pfam" id="PF21214">
    <property type="entry name" value="WHD_2nd_SelB_bact"/>
    <property type="match status" value="1"/>
</dbReference>
<dbReference type="InterPro" id="IPR009000">
    <property type="entry name" value="Transl_B-barrel_sf"/>
</dbReference>
<evidence type="ECO:0000313" key="11">
    <source>
        <dbReference type="EMBL" id="SDV50090.1"/>
    </source>
</evidence>
<dbReference type="Gene3D" id="2.40.30.10">
    <property type="entry name" value="Translation factors"/>
    <property type="match status" value="1"/>
</dbReference>
<name>A0A1H2PSS1_9BURK</name>
<dbReference type="GO" id="GO:0005525">
    <property type="term" value="F:GTP binding"/>
    <property type="evidence" value="ECO:0007669"/>
    <property type="project" value="UniProtKB-KW"/>
</dbReference>
<dbReference type="Pfam" id="PF00009">
    <property type="entry name" value="GTP_EFTU"/>
    <property type="match status" value="1"/>
</dbReference>
<dbReference type="InterPro" id="IPR027417">
    <property type="entry name" value="P-loop_NTPase"/>
</dbReference>
<comment type="subcellular location">
    <subcellularLocation>
        <location evidence="1">Cytoplasm</location>
    </subcellularLocation>
</comment>
<organism evidence="11 12">
    <name type="scientific">Chitinasiproducens palmae</name>
    <dbReference type="NCBI Taxonomy" id="1770053"/>
    <lineage>
        <taxon>Bacteria</taxon>
        <taxon>Pseudomonadati</taxon>
        <taxon>Pseudomonadota</taxon>
        <taxon>Betaproteobacteria</taxon>
        <taxon>Burkholderiales</taxon>
        <taxon>Burkholderiaceae</taxon>
        <taxon>Chitinasiproducens</taxon>
    </lineage>
</organism>
<dbReference type="SUPFAM" id="SSF52540">
    <property type="entry name" value="P-loop containing nucleoside triphosphate hydrolases"/>
    <property type="match status" value="1"/>
</dbReference>
<dbReference type="PANTHER" id="PTHR43721">
    <property type="entry name" value="ELONGATION FACTOR TU-RELATED"/>
    <property type="match status" value="1"/>
</dbReference>
<dbReference type="GO" id="GO:0003723">
    <property type="term" value="F:RNA binding"/>
    <property type="evidence" value="ECO:0007669"/>
    <property type="project" value="InterPro"/>
</dbReference>
<dbReference type="OrthoDB" id="9803139at2"/>
<evidence type="ECO:0000313" key="12">
    <source>
        <dbReference type="Proteomes" id="UP000243719"/>
    </source>
</evidence>
<dbReference type="GO" id="GO:0001514">
    <property type="term" value="P:selenocysteine incorporation"/>
    <property type="evidence" value="ECO:0007669"/>
    <property type="project" value="InterPro"/>
</dbReference>
<evidence type="ECO:0000256" key="2">
    <source>
        <dbReference type="ARBA" id="ARBA00015953"/>
    </source>
</evidence>
<dbReference type="CDD" id="cd04171">
    <property type="entry name" value="SelB"/>
    <property type="match status" value="1"/>
</dbReference>
<dbReference type="InterPro" id="IPR015190">
    <property type="entry name" value="Elong_fac_SelB-wing-hlx_typ-2"/>
</dbReference>
<dbReference type="PROSITE" id="PS51722">
    <property type="entry name" value="G_TR_2"/>
    <property type="match status" value="1"/>
</dbReference>
<dbReference type="Gene3D" id="1.10.10.10">
    <property type="entry name" value="Winged helix-like DNA-binding domain superfamily/Winged helix DNA-binding domain"/>
    <property type="match status" value="3"/>
</dbReference>
<dbReference type="RefSeq" id="WP_091910768.1">
    <property type="nucleotide sequence ID" value="NZ_FNLO01000010.1"/>
</dbReference>
<proteinExistence type="predicted"/>
<feature type="domain" description="Tr-type G" evidence="10">
    <location>
        <begin position="1"/>
        <end position="172"/>
    </location>
</feature>
<dbReference type="InterPro" id="IPR015191">
    <property type="entry name" value="SelB_WHD4"/>
</dbReference>
<dbReference type="InterPro" id="IPR004161">
    <property type="entry name" value="EFTu-like_2"/>
</dbReference>
<dbReference type="CDD" id="cd15491">
    <property type="entry name" value="selB_III"/>
    <property type="match status" value="1"/>
</dbReference>
<dbReference type="SUPFAM" id="SSF50465">
    <property type="entry name" value="EF-Tu/eEF-1alpha/eIF2-gamma C-terminal domain"/>
    <property type="match status" value="1"/>
</dbReference>
<dbReference type="GO" id="GO:0003924">
    <property type="term" value="F:GTPase activity"/>
    <property type="evidence" value="ECO:0007669"/>
    <property type="project" value="InterPro"/>
</dbReference>
<dbReference type="InterPro" id="IPR000795">
    <property type="entry name" value="T_Tr_GTP-bd_dom"/>
</dbReference>
<dbReference type="EMBL" id="FNLO01000010">
    <property type="protein sequence ID" value="SDV50090.1"/>
    <property type="molecule type" value="Genomic_DNA"/>
</dbReference>